<evidence type="ECO:0000256" key="1">
    <source>
        <dbReference type="SAM" id="Phobius"/>
    </source>
</evidence>
<keyword evidence="1" id="KW-1133">Transmembrane helix</keyword>
<evidence type="ECO:0000313" key="2">
    <source>
        <dbReference type="EMBL" id="MFC1457287.1"/>
    </source>
</evidence>
<dbReference type="EMBL" id="JBHOMY010000027">
    <property type="protein sequence ID" value="MFC1457287.1"/>
    <property type="molecule type" value="Genomic_DNA"/>
</dbReference>
<comment type="caution">
    <text evidence="2">The sequence shown here is derived from an EMBL/GenBank/DDBJ whole genome shotgun (WGS) entry which is preliminary data.</text>
</comment>
<keyword evidence="3" id="KW-1185">Reference proteome</keyword>
<proteinExistence type="predicted"/>
<organism evidence="2 3">
    <name type="scientific">Microvirga arabica</name>
    <dbReference type="NCBI Taxonomy" id="1128671"/>
    <lineage>
        <taxon>Bacteria</taxon>
        <taxon>Pseudomonadati</taxon>
        <taxon>Pseudomonadota</taxon>
        <taxon>Alphaproteobacteria</taxon>
        <taxon>Hyphomicrobiales</taxon>
        <taxon>Methylobacteriaceae</taxon>
        <taxon>Microvirga</taxon>
    </lineage>
</organism>
<accession>A0ABV6Y7N9</accession>
<sequence>MSGMIGAMVQLAAWGKLLLPLIAVGLILTGRLTIRRIRKRVGGPLAPLRDVRRTKGPAAG</sequence>
<keyword evidence="1" id="KW-0472">Membrane</keyword>
<keyword evidence="1" id="KW-0812">Transmembrane</keyword>
<gene>
    <name evidence="2" type="ORF">ACETIH_11240</name>
</gene>
<evidence type="ECO:0008006" key="4">
    <source>
        <dbReference type="Google" id="ProtNLM"/>
    </source>
</evidence>
<protein>
    <recommendedName>
        <fullName evidence="4">Cellulose biosynthesis protein BcsF</fullName>
    </recommendedName>
</protein>
<dbReference type="Proteomes" id="UP001593940">
    <property type="component" value="Unassembled WGS sequence"/>
</dbReference>
<name>A0ABV6Y7N9_9HYPH</name>
<evidence type="ECO:0000313" key="3">
    <source>
        <dbReference type="Proteomes" id="UP001593940"/>
    </source>
</evidence>
<dbReference type="RefSeq" id="WP_377029728.1">
    <property type="nucleotide sequence ID" value="NZ_JBHOMY010000027.1"/>
</dbReference>
<reference evidence="2 3" key="1">
    <citation type="submission" date="2024-09" db="EMBL/GenBank/DDBJ databases">
        <title>Nodulacao em especies de Leguminosae Basais da Amazonia e Caracterizacao dos Rizobios e Bacterias Associadas aos Nodulos.</title>
        <authorList>
            <person name="Jambeiro I.C.A."/>
            <person name="Lopes I.S."/>
            <person name="Aguiar E.R.G.R."/>
            <person name="Santos A.F.J."/>
            <person name="Dos Santos J.M.F."/>
            <person name="Gross E."/>
        </authorList>
    </citation>
    <scope>NUCLEOTIDE SEQUENCE [LARGE SCALE GENOMIC DNA]</scope>
    <source>
        <strain evidence="2 3">BRUESC1165</strain>
    </source>
</reference>
<feature type="transmembrane region" description="Helical" evidence="1">
    <location>
        <begin position="12"/>
        <end position="30"/>
    </location>
</feature>